<dbReference type="HOGENOM" id="CLU_2974914_0_0_5"/>
<sequence length="58" mass="6847">MPDDTFKQSARDGLKQEIYDLLYDEKTGFPAEKYDDEALDTKTDALFQLFESRYSMRV</sequence>
<dbReference type="RefSeq" id="WP_015499080.1">
    <property type="nucleotide sequence ID" value="NC_020911.1"/>
</dbReference>
<dbReference type="STRING" id="391626.OAN307_c13610"/>
<organism evidence="1 2">
    <name type="scientific">Octadecabacter antarcticus 307</name>
    <dbReference type="NCBI Taxonomy" id="391626"/>
    <lineage>
        <taxon>Bacteria</taxon>
        <taxon>Pseudomonadati</taxon>
        <taxon>Pseudomonadota</taxon>
        <taxon>Alphaproteobacteria</taxon>
        <taxon>Rhodobacterales</taxon>
        <taxon>Roseobacteraceae</taxon>
        <taxon>Octadecabacter</taxon>
    </lineage>
</organism>
<dbReference type="AlphaFoldDB" id="M9R5J1"/>
<name>M9R5J1_9RHOB</name>
<protein>
    <submittedName>
        <fullName evidence="1">Uncharacterized protein</fullName>
    </submittedName>
</protein>
<reference evidence="1 2" key="1">
    <citation type="journal article" date="2013" name="PLoS ONE">
        <title>Poles Apart: Arctic and Antarctic Octadecabacter strains Share High Genome Plasticity and a New Type of Xanthorhodopsin.</title>
        <authorList>
            <person name="Vollmers J."/>
            <person name="Voget S."/>
            <person name="Dietrich S."/>
            <person name="Gollnow K."/>
            <person name="Smits M."/>
            <person name="Meyer K."/>
            <person name="Brinkhoff T."/>
            <person name="Simon M."/>
            <person name="Daniel R."/>
        </authorList>
    </citation>
    <scope>NUCLEOTIDE SEQUENCE [LARGE SCALE GENOMIC DNA]</scope>
    <source>
        <strain evidence="1 2">307</strain>
    </source>
</reference>
<keyword evidence="2" id="KW-1185">Reference proteome</keyword>
<accession>M9R5J1</accession>
<evidence type="ECO:0000313" key="1">
    <source>
        <dbReference type="EMBL" id="AGI67043.1"/>
    </source>
</evidence>
<evidence type="ECO:0000313" key="2">
    <source>
        <dbReference type="Proteomes" id="UP000005307"/>
    </source>
</evidence>
<gene>
    <name evidence="1" type="ORF">OAN307_c13610</name>
</gene>
<proteinExistence type="predicted"/>
<dbReference type="KEGG" id="oat:OAN307_c13610"/>
<dbReference type="EMBL" id="CP003740">
    <property type="protein sequence ID" value="AGI67043.1"/>
    <property type="molecule type" value="Genomic_DNA"/>
</dbReference>
<dbReference type="Proteomes" id="UP000005307">
    <property type="component" value="Chromosome"/>
</dbReference>